<evidence type="ECO:0000313" key="2">
    <source>
        <dbReference type="EMBL" id="MBO1308785.1"/>
    </source>
</evidence>
<keyword evidence="3" id="KW-1185">Reference proteome</keyword>
<evidence type="ECO:0000259" key="1">
    <source>
        <dbReference type="Pfam" id="PF05043"/>
    </source>
</evidence>
<organism evidence="2 3">
    <name type="scientific">Candidatus Enterococcus moelleringii</name>
    <dbReference type="NCBI Taxonomy" id="2815325"/>
    <lineage>
        <taxon>Bacteria</taxon>
        <taxon>Bacillati</taxon>
        <taxon>Bacillota</taxon>
        <taxon>Bacilli</taxon>
        <taxon>Lactobacillales</taxon>
        <taxon>Enterococcaceae</taxon>
        <taxon>Enterococcus</taxon>
    </lineage>
</organism>
<dbReference type="Proteomes" id="UP000664601">
    <property type="component" value="Unassembled WGS sequence"/>
</dbReference>
<protein>
    <submittedName>
        <fullName evidence="2">Helix-turn-helix domain-containing protein</fullName>
    </submittedName>
</protein>
<feature type="domain" description="Mga helix-turn-helix" evidence="1">
    <location>
        <begin position="95"/>
        <end position="176"/>
    </location>
</feature>
<name>A0ABS3LGN8_9ENTE</name>
<dbReference type="InterPro" id="IPR007737">
    <property type="entry name" value="Mga_HTH"/>
</dbReference>
<sequence length="506" mass="59058">MLPNEISYLFLTKQQMQALTILLHLHPGEVLLLNIEKQLGISKRQVKRIADNLNEEFEELEFSGMTPPALEICDGLLQFVPKLQDAEYVQLINCLKEKYMSVSGLYQVLMYVLEKRSFTLIQLASALAYSESYAYKLLGRLKKFLKLLNNGIHLTKKDELTIALAGDESAIRMLHYLTVMIVLNGNTWLFQSIKEEEIVTVQTYLHSRRYNELSPLNRNRANTIFAIYESALRNNCHIPQLPEAVLSLGRYMNKEKEIPLYLKYLKKENLGNNDQLHQELVHLAYVINYFTQELRTKKEKVGLGKGLCSMEDHEIVQPCFELVNKIRTEFPLSDENYYFLIYTLCNRLVVIHYLELYKYMLFDDTVNFTGEAEHFIGDTMDEVFKMYRKQPSFAWLKNSFTQIIVGYLTLSANTTQKVYVEFLIKPEYKSVIENSLSLQYSEKVLKIVEEYSQANIVISDNCPADSQKKYFFFRDVFDQSAWKNLGAYLNETIKDEVIKNVRLSKF</sequence>
<reference evidence="2 3" key="1">
    <citation type="submission" date="2021-03" db="EMBL/GenBank/DDBJ databases">
        <title>Enterococcal diversity collection.</title>
        <authorList>
            <person name="Gilmore M.S."/>
            <person name="Schwartzman J."/>
            <person name="Van Tyne D."/>
            <person name="Martin M."/>
            <person name="Earl A.M."/>
            <person name="Manson A.L."/>
            <person name="Straub T."/>
            <person name="Salamzade R."/>
            <person name="Saavedra J."/>
            <person name="Lebreton F."/>
            <person name="Prichula J."/>
            <person name="Schaufler K."/>
            <person name="Gaca A."/>
            <person name="Sgardioli B."/>
            <person name="Wagenaar J."/>
            <person name="Strong T."/>
        </authorList>
    </citation>
    <scope>NUCLEOTIDE SEQUENCE [LARGE SCALE GENOMIC DNA]</scope>
    <source>
        <strain evidence="2 3">669A</strain>
    </source>
</reference>
<accession>A0ABS3LGN8</accession>
<gene>
    <name evidence="2" type="ORF">JZO70_21615</name>
</gene>
<dbReference type="EMBL" id="JAFREM010000042">
    <property type="protein sequence ID" value="MBO1308785.1"/>
    <property type="molecule type" value="Genomic_DNA"/>
</dbReference>
<evidence type="ECO:0000313" key="3">
    <source>
        <dbReference type="Proteomes" id="UP000664601"/>
    </source>
</evidence>
<proteinExistence type="predicted"/>
<comment type="caution">
    <text evidence="2">The sequence shown here is derived from an EMBL/GenBank/DDBJ whole genome shotgun (WGS) entry which is preliminary data.</text>
</comment>
<dbReference type="RefSeq" id="WP_207675775.1">
    <property type="nucleotide sequence ID" value="NZ_JAFREM010000042.1"/>
</dbReference>
<dbReference type="Pfam" id="PF05043">
    <property type="entry name" value="Mga"/>
    <property type="match status" value="1"/>
</dbReference>